<organism evidence="4 5">
    <name type="scientific">Drechslerella stenobrocha 248</name>
    <dbReference type="NCBI Taxonomy" id="1043628"/>
    <lineage>
        <taxon>Eukaryota</taxon>
        <taxon>Fungi</taxon>
        <taxon>Dikarya</taxon>
        <taxon>Ascomycota</taxon>
        <taxon>Pezizomycotina</taxon>
        <taxon>Orbiliomycetes</taxon>
        <taxon>Orbiliales</taxon>
        <taxon>Orbiliaceae</taxon>
        <taxon>Drechslerella</taxon>
    </lineage>
</organism>
<dbReference type="Gene3D" id="3.40.50.12780">
    <property type="entry name" value="N-terminal domain of ligase-like"/>
    <property type="match status" value="1"/>
</dbReference>
<dbReference type="InterPro" id="IPR020845">
    <property type="entry name" value="AMP-binding_CS"/>
</dbReference>
<dbReference type="InterPro" id="IPR042099">
    <property type="entry name" value="ANL_N_sf"/>
</dbReference>
<feature type="domain" description="Carrier" evidence="3">
    <location>
        <begin position="772"/>
        <end position="850"/>
    </location>
</feature>
<dbReference type="PANTHER" id="PTHR45527">
    <property type="entry name" value="NONRIBOSOMAL PEPTIDE SYNTHETASE"/>
    <property type="match status" value="1"/>
</dbReference>
<dbReference type="Gene3D" id="3.30.300.30">
    <property type="match status" value="1"/>
</dbReference>
<evidence type="ECO:0000256" key="1">
    <source>
        <dbReference type="ARBA" id="ARBA00022450"/>
    </source>
</evidence>
<dbReference type="NCBIfam" id="TIGR01733">
    <property type="entry name" value="AA-adenyl-dom"/>
    <property type="match status" value="1"/>
</dbReference>
<dbReference type="GO" id="GO:0031177">
    <property type="term" value="F:phosphopantetheine binding"/>
    <property type="evidence" value="ECO:0007669"/>
    <property type="project" value="TreeGrafter"/>
</dbReference>
<dbReference type="GO" id="GO:0005737">
    <property type="term" value="C:cytoplasm"/>
    <property type="evidence" value="ECO:0007669"/>
    <property type="project" value="TreeGrafter"/>
</dbReference>
<dbReference type="GO" id="GO:0043041">
    <property type="term" value="P:amino acid activation for nonribosomal peptide biosynthetic process"/>
    <property type="evidence" value="ECO:0007669"/>
    <property type="project" value="TreeGrafter"/>
</dbReference>
<dbReference type="InterPro" id="IPR000873">
    <property type="entry name" value="AMP-dep_synth/lig_dom"/>
</dbReference>
<dbReference type="Gene3D" id="1.10.1200.10">
    <property type="entry name" value="ACP-like"/>
    <property type="match status" value="1"/>
</dbReference>
<dbReference type="EMBL" id="KI966418">
    <property type="protein sequence ID" value="EWC46359.1"/>
    <property type="molecule type" value="Genomic_DNA"/>
</dbReference>
<dbReference type="InterPro" id="IPR009081">
    <property type="entry name" value="PP-bd_ACP"/>
</dbReference>
<dbReference type="InterPro" id="IPR006162">
    <property type="entry name" value="Ppantetheine_attach_site"/>
</dbReference>
<dbReference type="PROSITE" id="PS50075">
    <property type="entry name" value="CARRIER"/>
    <property type="match status" value="1"/>
</dbReference>
<gene>
    <name evidence="4" type="ORF">DRE_04302</name>
</gene>
<keyword evidence="2" id="KW-0597">Phosphoprotein</keyword>
<reference evidence="4 5" key="1">
    <citation type="submission" date="2013-05" db="EMBL/GenBank/DDBJ databases">
        <title>Drechslerella stenobrocha genome reveals carnivorous origination and mechanical trapping mechanism of predatory fungi.</title>
        <authorList>
            <person name="Liu X."/>
            <person name="Zhang W."/>
            <person name="Liu K."/>
        </authorList>
    </citation>
    <scope>NUCLEOTIDE SEQUENCE [LARGE SCALE GENOMIC DNA]</scope>
    <source>
        <strain evidence="4 5">248</strain>
    </source>
</reference>
<dbReference type="GO" id="GO:0044550">
    <property type="term" value="P:secondary metabolite biosynthetic process"/>
    <property type="evidence" value="ECO:0007669"/>
    <property type="project" value="TreeGrafter"/>
</dbReference>
<dbReference type="AlphaFoldDB" id="W7HSV4"/>
<dbReference type="Gene3D" id="3.30.559.10">
    <property type="entry name" value="Chloramphenicol acetyltransferase-like domain"/>
    <property type="match status" value="1"/>
</dbReference>
<accession>W7HSV4</accession>
<dbReference type="Proteomes" id="UP000024837">
    <property type="component" value="Unassembled WGS sequence"/>
</dbReference>
<name>W7HSV4_9PEZI</name>
<dbReference type="InterPro" id="IPR036736">
    <property type="entry name" value="ACP-like_sf"/>
</dbReference>
<evidence type="ECO:0000259" key="3">
    <source>
        <dbReference type="PROSITE" id="PS50075"/>
    </source>
</evidence>
<dbReference type="Pfam" id="PF00550">
    <property type="entry name" value="PP-binding"/>
    <property type="match status" value="1"/>
</dbReference>
<dbReference type="SUPFAM" id="SSF56801">
    <property type="entry name" value="Acetyl-CoA synthetase-like"/>
    <property type="match status" value="1"/>
</dbReference>
<dbReference type="Pfam" id="PF00501">
    <property type="entry name" value="AMP-binding"/>
    <property type="match status" value="1"/>
</dbReference>
<protein>
    <recommendedName>
        <fullName evidence="3">Carrier domain-containing protein</fullName>
    </recommendedName>
</protein>
<dbReference type="SUPFAM" id="SSF47336">
    <property type="entry name" value="ACP-like"/>
    <property type="match status" value="1"/>
</dbReference>
<dbReference type="PANTHER" id="PTHR45527:SF12">
    <property type="entry name" value="NONRIBOSOMAL PEPTIDE SYNTHETASE IVOA"/>
    <property type="match status" value="1"/>
</dbReference>
<dbReference type="InterPro" id="IPR045851">
    <property type="entry name" value="AMP-bd_C_sf"/>
</dbReference>
<dbReference type="CDD" id="cd05918">
    <property type="entry name" value="A_NRPS_SidN3_like"/>
    <property type="match status" value="1"/>
</dbReference>
<dbReference type="Gene3D" id="3.30.559.30">
    <property type="entry name" value="Nonribosomal peptide synthetase, condensation domain"/>
    <property type="match status" value="1"/>
</dbReference>
<evidence type="ECO:0000313" key="5">
    <source>
        <dbReference type="Proteomes" id="UP000024837"/>
    </source>
</evidence>
<dbReference type="HOGENOM" id="CLU_000022_2_12_1"/>
<sequence>MESDNSQAYGDGCYNRIGDGTLLPYEEIAKLQQFPSFPHADYLPSLDMHTQRLVSPIEESCYNKDMTLQVYLAWSIVLAAHGQNEHVVFGVFSPYNPGGIKPLLLGTQGTIVVSEALRYVGDQLELLSHLAEFHMPRPYDGNWFRTTVTFGHAKSACSSKTPTAIQLELTTSDCAMVSARFDPQLLNPDRMEWMISQLCHAIRQIQANHNIRISDIDLLAPEDICRLQEWGTPRPTGANACIHDLIERRAAACSESPAICAWDGSFTYRQLSEASSALARHLGDFGVLPGSYVPVLIDKSKWTAVAMLGILKAGGAFTLLEPGYPTERLQEIARALNATVVITSSSLAARAASLAFRTVVLGDPETAWLQTSERMSAIRVPVDVRPDSSAYVVFTSGSTGKPKGVVIHHSAYTSSALAHGKALGLSAASRLFQFASYAFDSSVADHLTVLLLGGCICVPSADRSRISPAEEYKALRANTLSITPSLARTWKPEDFGTVDNLLLGGEAPRPADVALWSPYTPVRNVYGPAECTPASTVMTIMGCASEVGLIGTPTGAICWIVAPGDSDQLSPLGLVGELLIEGPIVGRGYLNDPAKTAASFINCPQWLPRFRAESSRFYLTGDLVQYASNDSIRYVGRKDCQVKLRGQRIELGEVESHASALFAGTVTAEIIDPQDKARSPFLAVFIEDPTQHASDGLFLRPGPNWRLRVASARDALARRVPSCLIPTIFVPIFHTPLTPSGKTNRRHLREEAASMPWGVLCEYTGEGGGQIAPSTPMEKLLQEAWSQVLNIARTHIGLKDSLSRLGGDSLTAMQVTSLLRQRGIDISSTMLQGKSLGELAEAIVMPASMKTEQLSAASDMDAKQCAPFSLAPSQCIFFSTDGLGVNHLAETFILSPRTQVRATEVLYTIQAIVENHSMLRARFRPLKNGTSWTQEIQSPSSQCYRFQEYNVSSLDEFRNIASQSQCALDIENGPLLVTALVEWMDQQPL</sequence>
<keyword evidence="1" id="KW-0596">Phosphopantetheine</keyword>
<dbReference type="OrthoDB" id="416786at2759"/>
<evidence type="ECO:0000313" key="4">
    <source>
        <dbReference type="EMBL" id="EWC46359.1"/>
    </source>
</evidence>
<dbReference type="PROSITE" id="PS00012">
    <property type="entry name" value="PHOSPHOPANTETHEINE"/>
    <property type="match status" value="1"/>
</dbReference>
<dbReference type="PROSITE" id="PS00455">
    <property type="entry name" value="AMP_BINDING"/>
    <property type="match status" value="1"/>
</dbReference>
<dbReference type="SUPFAM" id="SSF52777">
    <property type="entry name" value="CoA-dependent acyltransferases"/>
    <property type="match status" value="2"/>
</dbReference>
<dbReference type="InterPro" id="IPR010071">
    <property type="entry name" value="AA_adenyl_dom"/>
</dbReference>
<proteinExistence type="predicted"/>
<keyword evidence="5" id="KW-1185">Reference proteome</keyword>
<dbReference type="InterPro" id="IPR023213">
    <property type="entry name" value="CAT-like_dom_sf"/>
</dbReference>
<evidence type="ECO:0000256" key="2">
    <source>
        <dbReference type="ARBA" id="ARBA00022553"/>
    </source>
</evidence>